<gene>
    <name evidence="3" type="ORF">GCM10017161_07760</name>
</gene>
<dbReference type="InterPro" id="IPR036388">
    <property type="entry name" value="WH-like_DNA-bd_sf"/>
</dbReference>
<dbReference type="Gene3D" id="2.40.50.140">
    <property type="entry name" value="Nucleic acid-binding proteins"/>
    <property type="match status" value="2"/>
</dbReference>
<feature type="domain" description="S1 motif" evidence="2">
    <location>
        <begin position="3"/>
        <end position="64"/>
    </location>
</feature>
<dbReference type="PANTHER" id="PTHR37296">
    <property type="entry name" value="CONSERVED VIRULENCE FACTOR B"/>
    <property type="match status" value="1"/>
</dbReference>
<dbReference type="Pfam" id="PF17783">
    <property type="entry name" value="WHD_CvfB"/>
    <property type="match status" value="1"/>
</dbReference>
<protein>
    <submittedName>
        <fullName evidence="3">GntR family transcriptional regulator</fullName>
    </submittedName>
</protein>
<dbReference type="InterPro" id="IPR040764">
    <property type="entry name" value="CvfB_WH"/>
</dbReference>
<dbReference type="PIRSF" id="PIRSF012524">
    <property type="entry name" value="YitL_S1"/>
    <property type="match status" value="1"/>
</dbReference>
<dbReference type="PANTHER" id="PTHR37296:SF1">
    <property type="entry name" value="CONSERVED VIRULENCE FACTOR B"/>
    <property type="match status" value="1"/>
</dbReference>
<name>A0A919EIJ6_9GAMM</name>
<accession>A0A919EIJ6</accession>
<feature type="domain" description="S1 motif" evidence="2">
    <location>
        <begin position="144"/>
        <end position="206"/>
    </location>
</feature>
<dbReference type="InterPro" id="IPR012340">
    <property type="entry name" value="NA-bd_OB-fold"/>
</dbReference>
<reference evidence="3" key="2">
    <citation type="submission" date="2020-09" db="EMBL/GenBank/DDBJ databases">
        <authorList>
            <person name="Sun Q."/>
            <person name="Kim S."/>
        </authorList>
    </citation>
    <scope>NUCLEOTIDE SEQUENCE</scope>
    <source>
        <strain evidence="3">KCTC 42731</strain>
    </source>
</reference>
<dbReference type="SMART" id="SM00316">
    <property type="entry name" value="S1"/>
    <property type="match status" value="3"/>
</dbReference>
<dbReference type="InterPro" id="IPR003029">
    <property type="entry name" value="S1_domain"/>
</dbReference>
<evidence type="ECO:0000256" key="1">
    <source>
        <dbReference type="PIRNR" id="PIRNR012524"/>
    </source>
</evidence>
<dbReference type="Proteomes" id="UP000623842">
    <property type="component" value="Unassembled WGS sequence"/>
</dbReference>
<organism evidence="3 4">
    <name type="scientific">Thalassotalea marina</name>
    <dbReference type="NCBI Taxonomy" id="1673741"/>
    <lineage>
        <taxon>Bacteria</taxon>
        <taxon>Pseudomonadati</taxon>
        <taxon>Pseudomonadota</taxon>
        <taxon>Gammaproteobacteria</taxon>
        <taxon>Alteromonadales</taxon>
        <taxon>Colwelliaceae</taxon>
        <taxon>Thalassotalea</taxon>
    </lineage>
</organism>
<dbReference type="GO" id="GO:0003676">
    <property type="term" value="F:nucleic acid binding"/>
    <property type="evidence" value="ECO:0007669"/>
    <property type="project" value="InterPro"/>
</dbReference>
<dbReference type="Gene3D" id="1.10.10.10">
    <property type="entry name" value="Winged helix-like DNA-binding domain superfamily/Winged helix DNA-binding domain"/>
    <property type="match status" value="1"/>
</dbReference>
<dbReference type="AlphaFoldDB" id="A0A919EIJ6"/>
<comment type="similarity">
    <text evidence="1">Belongs to the CvfB family.</text>
</comment>
<keyword evidence="4" id="KW-1185">Reference proteome</keyword>
<dbReference type="InterPro" id="IPR039566">
    <property type="entry name" value="CvfB_S1_st"/>
</dbReference>
<sequence length="276" mass="30981">MTPLGQFTLLTIKSIVPQGAMLDTEQFGEVLLPNKFINQDLSPGDAIEALLYRDGSDRICATTEVPLVQAGQFASLKVKQVNKLGAFLDWGMPKDILVPPKLQLRKMEQGKSYLVYVYLDEHTQKLVATSKIEKFIDIWPADYTAGQTVDIIIGGKTDLGFKAIINHKHWGLIYRNEVFKPLRVGQQLTAYIKQVREDDRIDLSLSRAGKHKVKDFESEFIDYLTQNNGFSHINDKSSPADISQTFGVSKKTFKATVGHLLKKGKIELTQTGIQLK</sequence>
<comment type="caution">
    <text evidence="3">The sequence shown here is derived from an EMBL/GenBank/DDBJ whole genome shotgun (WGS) entry which is preliminary data.</text>
</comment>
<dbReference type="EMBL" id="BNCK01000002">
    <property type="protein sequence ID" value="GHF82965.1"/>
    <property type="molecule type" value="Genomic_DNA"/>
</dbReference>
<feature type="domain" description="S1 motif" evidence="2">
    <location>
        <begin position="69"/>
        <end position="131"/>
    </location>
</feature>
<evidence type="ECO:0000313" key="4">
    <source>
        <dbReference type="Proteomes" id="UP000623842"/>
    </source>
</evidence>
<proteinExistence type="inferred from homology"/>
<evidence type="ECO:0000313" key="3">
    <source>
        <dbReference type="EMBL" id="GHF82965.1"/>
    </source>
</evidence>
<evidence type="ECO:0000259" key="2">
    <source>
        <dbReference type="SMART" id="SM00316"/>
    </source>
</evidence>
<dbReference type="RefSeq" id="WP_189767462.1">
    <property type="nucleotide sequence ID" value="NZ_BNCK01000002.1"/>
</dbReference>
<dbReference type="Pfam" id="PF13509">
    <property type="entry name" value="S1_2"/>
    <property type="match status" value="2"/>
</dbReference>
<dbReference type="InterPro" id="IPR014464">
    <property type="entry name" value="CvfB_fam"/>
</dbReference>
<reference evidence="3" key="1">
    <citation type="journal article" date="2014" name="Int. J. Syst. Evol. Microbiol.">
        <title>Complete genome sequence of Corynebacterium casei LMG S-19264T (=DSM 44701T), isolated from a smear-ripened cheese.</title>
        <authorList>
            <consortium name="US DOE Joint Genome Institute (JGI-PGF)"/>
            <person name="Walter F."/>
            <person name="Albersmeier A."/>
            <person name="Kalinowski J."/>
            <person name="Ruckert C."/>
        </authorList>
    </citation>
    <scope>NUCLEOTIDE SEQUENCE</scope>
    <source>
        <strain evidence="3">KCTC 42731</strain>
    </source>
</reference>